<keyword evidence="5 6" id="KW-0472">Membrane</keyword>
<dbReference type="Proteomes" id="UP001055940">
    <property type="component" value="Chromosome"/>
</dbReference>
<sequence>MSLPSFIESMPVETWVAAVLVIGALLVALAAFALIVAAVFSILLSGLDVPMKLVWIVLVFLAPLIGALLWFLIGRNRVPAPQYGYR</sequence>
<evidence type="ECO:0000313" key="9">
    <source>
        <dbReference type="Proteomes" id="UP001055940"/>
    </source>
</evidence>
<evidence type="ECO:0000256" key="3">
    <source>
        <dbReference type="ARBA" id="ARBA00022692"/>
    </source>
</evidence>
<name>A0ABY5DI02_9ACTN</name>
<evidence type="ECO:0000256" key="2">
    <source>
        <dbReference type="ARBA" id="ARBA00022475"/>
    </source>
</evidence>
<evidence type="ECO:0000256" key="4">
    <source>
        <dbReference type="ARBA" id="ARBA00022989"/>
    </source>
</evidence>
<evidence type="ECO:0000256" key="6">
    <source>
        <dbReference type="SAM" id="Phobius"/>
    </source>
</evidence>
<keyword evidence="2" id="KW-1003">Cell membrane</keyword>
<comment type="subcellular location">
    <subcellularLocation>
        <location evidence="1">Cell membrane</location>
        <topology evidence="1">Multi-pass membrane protein</topology>
    </subcellularLocation>
</comment>
<evidence type="ECO:0000313" key="8">
    <source>
        <dbReference type="EMBL" id="USY22853.1"/>
    </source>
</evidence>
<reference evidence="8" key="1">
    <citation type="submission" date="2022-06" db="EMBL/GenBank/DDBJ databases">
        <authorList>
            <person name="Ping M."/>
        </authorList>
    </citation>
    <scope>NUCLEOTIDE SEQUENCE</scope>
    <source>
        <strain evidence="8">JCM11759T</strain>
    </source>
</reference>
<protein>
    <submittedName>
        <fullName evidence="8">PLD nuclease N-terminal domain-containing protein</fullName>
    </submittedName>
</protein>
<dbReference type="RefSeq" id="WP_254421602.1">
    <property type="nucleotide sequence ID" value="NZ_BAAAJB010000027.1"/>
</dbReference>
<evidence type="ECO:0000256" key="5">
    <source>
        <dbReference type="ARBA" id="ARBA00023136"/>
    </source>
</evidence>
<evidence type="ECO:0000256" key="1">
    <source>
        <dbReference type="ARBA" id="ARBA00004651"/>
    </source>
</evidence>
<proteinExistence type="predicted"/>
<dbReference type="EMBL" id="CP099837">
    <property type="protein sequence ID" value="USY22853.1"/>
    <property type="molecule type" value="Genomic_DNA"/>
</dbReference>
<feature type="domain" description="Cardiolipin synthase N-terminal" evidence="7">
    <location>
        <begin position="33"/>
        <end position="75"/>
    </location>
</feature>
<accession>A0ABY5DI02</accession>
<feature type="transmembrane region" description="Helical" evidence="6">
    <location>
        <begin position="15"/>
        <end position="44"/>
    </location>
</feature>
<keyword evidence="9" id="KW-1185">Reference proteome</keyword>
<keyword evidence="4 6" id="KW-1133">Transmembrane helix</keyword>
<evidence type="ECO:0000259" key="7">
    <source>
        <dbReference type="Pfam" id="PF13396"/>
    </source>
</evidence>
<feature type="transmembrane region" description="Helical" evidence="6">
    <location>
        <begin position="53"/>
        <end position="73"/>
    </location>
</feature>
<dbReference type="Pfam" id="PF13396">
    <property type="entry name" value="PLDc_N"/>
    <property type="match status" value="1"/>
</dbReference>
<dbReference type="InterPro" id="IPR027379">
    <property type="entry name" value="CLS_N"/>
</dbReference>
<gene>
    <name evidence="8" type="ORF">NE857_15305</name>
</gene>
<organism evidence="8 9">
    <name type="scientific">Nocardiopsis exhalans</name>
    <dbReference type="NCBI Taxonomy" id="163604"/>
    <lineage>
        <taxon>Bacteria</taxon>
        <taxon>Bacillati</taxon>
        <taxon>Actinomycetota</taxon>
        <taxon>Actinomycetes</taxon>
        <taxon>Streptosporangiales</taxon>
        <taxon>Nocardiopsidaceae</taxon>
        <taxon>Nocardiopsis</taxon>
    </lineage>
</organism>
<keyword evidence="3 6" id="KW-0812">Transmembrane</keyword>